<dbReference type="HOGENOM" id="CLU_003293_1_0_1"/>
<feature type="domain" description="K Homology" evidence="5">
    <location>
        <begin position="247"/>
        <end position="325"/>
    </location>
</feature>
<dbReference type="GeneID" id="14496064"/>
<reference evidence="6 7" key="1">
    <citation type="journal article" date="2011" name="Proc. Natl. Acad. Sci. U.S.A.">
        <title>Evolutionary erosion of yeast sex chromosomes by mating-type switching accidents.</title>
        <authorList>
            <person name="Gordon J.L."/>
            <person name="Armisen D."/>
            <person name="Proux-Wera E."/>
            <person name="Oheigeartaigh S.S."/>
            <person name="Byrne K.P."/>
            <person name="Wolfe K.H."/>
        </authorList>
    </citation>
    <scope>NUCLEOTIDE SEQUENCE [LARGE SCALE GENOMIC DNA]</scope>
    <source>
        <strain evidence="7">ATCC 34711 / CBS 6284 / DSM 70876 / NBRC 10599 / NRRL Y-10934 / UCD 77-7</strain>
    </source>
</reference>
<protein>
    <recommendedName>
        <fullName evidence="5">K Homology domain-containing protein</fullName>
    </recommendedName>
</protein>
<sequence length="1323" mass="151169">MTNFNYIYVYWTNRITAELYLVMPDTIPPQLRTPSNKFENVKDIGLDFVLSDLSDDDNENSKSIEIQRDYNSETSSSSINESLKNGKSFTNEEIMPKIRLENSPDLNFKSIAALPHLSNRCYLDNNEEGTNWKVQNMEVPKNLPCLISTNAINDDKGIKDFNFKIDKVSKPMISKVIQLSFKVKKEDHVSNLTKTKLDNVLVSLMKQFNVKIESTVFKESGDRLFILSGLKEKILESKRLLLKNLTKPVSISFTIPFKTRSAIIGLNGNTIESISKKYSIKINLESKPLENSFDEYLNDNKCNCNLIGDSESIQLAKLDILKIVNEQIKDARFRVCLLEASTTNNNDYSKILPFINCNKIANNLDRLNKSNARCFFDDRLKTFNIFGNRKDAIEINRKLQQTLKTRSVLIIEKKIKIPIKFQVLINIEEINKLFGIMVNLSNSWNDESVTFVGEIIKVERAIQFARESSKGLIVDTLDVSKSHGGNNLKFTNWLLFYFKKYKDIFERLSHDYNDLVTIYLPNSKLINCASNSNIYIVAKEDNKDQIKHVRKEIINLINQISPEDVLEITNIDYSLFGFNVKSILNKNSKKIDFVQLGDFIDDNNTIILFAKVFNSSNDNKNDFDFKPSDQEIKTSLLENSRLLDPLIPKIKDIKQQIFELNSNIQDEIFGKGSVSLNLLNEEVSADNGNLSVKFHSPDKNSITLIGTSIGLKLALRALTYIKEEPSRYNKKQITIPSHVIPRLVGNKGSHLSELHKKFDVSLDIPQVKNINQSKPIEITITGLGYNIRRVIHYLNKEVDTWADIITFEKQVPVELHQKLLGPQNEFRERLQKKYNVKISFLKENELVTIRGSTTDVKKAQKELNNLLDFEIQNNEKIKVQIPFKLVSKIIGKGGEIINGIRIDYNVEINSLETTKGKKVEKKGYVDFEIIGSKNNIQEAKKKLDSIINESENISKELDVDRKYHNQLIGINGSILKDIITKSGGDPSKGRSIIIPPKGSNNNKIIIAGTKEFVESATIEIQTLISELENQTTENITIPKEKHSLIIGTSGIVRQEIEEEFSVILNIPSKNSKSTHVSISGLPENIEKAKLKINDILAEFTTTNTKEVIVPAQYQEFVSQHGFFLQTLRFNHNINVKYGSDSRRAMKFSKPSFNIPDKKIRTEGLSSKKNITFTVEKFRDGSNINWKKQKPISWILEYDPLDFNVLEFEDKELEQLFPEMNGNNNENIKNNANDALEVAQNILQNRIELAKRANYAGYIWCSNPKRFTKVIGSGGSRINEIRRKTETLIIIPRKTKNEKDIIFIRGTEEQVREAGNMILESLKN</sequence>
<feature type="domain" description="K Homology" evidence="5">
    <location>
        <begin position="727"/>
        <end position="799"/>
    </location>
</feature>
<dbReference type="Gene3D" id="3.30.1370.10">
    <property type="entry name" value="K Homology domain, type 1"/>
    <property type="match status" value="7"/>
</dbReference>
<dbReference type="PROSITE" id="PS50084">
    <property type="entry name" value="KH_TYPE_1"/>
    <property type="match status" value="7"/>
</dbReference>
<gene>
    <name evidence="6" type="primary">TBLA0D05350</name>
    <name evidence="6" type="ORF">TBLA_0D05350</name>
</gene>
<dbReference type="PANTHER" id="PTHR10288">
    <property type="entry name" value="KH DOMAIN CONTAINING RNA BINDING PROTEIN"/>
    <property type="match status" value="1"/>
</dbReference>
<keyword evidence="7" id="KW-1185">Reference proteome</keyword>
<keyword evidence="2 3" id="KW-0694">RNA-binding</keyword>
<dbReference type="SMART" id="SM00322">
    <property type="entry name" value="KH"/>
    <property type="match status" value="7"/>
</dbReference>
<dbReference type="EMBL" id="HE806319">
    <property type="protein sequence ID" value="CCH61028.1"/>
    <property type="molecule type" value="Genomic_DNA"/>
</dbReference>
<feature type="coiled-coil region" evidence="4">
    <location>
        <begin position="929"/>
        <end position="956"/>
    </location>
</feature>
<feature type="domain" description="K Homology" evidence="5">
    <location>
        <begin position="1252"/>
        <end position="1322"/>
    </location>
</feature>
<dbReference type="CDD" id="cd22449">
    <property type="entry name" value="KH-I_ScSCP160_rpt4"/>
    <property type="match status" value="1"/>
</dbReference>
<dbReference type="SUPFAM" id="SSF54791">
    <property type="entry name" value="Eukaryotic type KH-domain (KH-domain type I)"/>
    <property type="match status" value="7"/>
</dbReference>
<name>I2H3S6_HENB6</name>
<evidence type="ECO:0000256" key="1">
    <source>
        <dbReference type="ARBA" id="ARBA00022737"/>
    </source>
</evidence>
<dbReference type="InterPro" id="IPR036612">
    <property type="entry name" value="KH_dom_type_1_sf"/>
</dbReference>
<feature type="domain" description="K Homology" evidence="5">
    <location>
        <begin position="1029"/>
        <end position="1097"/>
    </location>
</feature>
<evidence type="ECO:0000259" key="5">
    <source>
        <dbReference type="SMART" id="SM00322"/>
    </source>
</evidence>
<feature type="domain" description="K Homology" evidence="5">
    <location>
        <begin position="873"/>
        <end position="948"/>
    </location>
</feature>
<evidence type="ECO:0000256" key="4">
    <source>
        <dbReference type="SAM" id="Coils"/>
    </source>
</evidence>
<proteinExistence type="predicted"/>
<feature type="domain" description="K Homology" evidence="5">
    <location>
        <begin position="951"/>
        <end position="1025"/>
    </location>
</feature>
<dbReference type="GO" id="GO:0003723">
    <property type="term" value="F:RNA binding"/>
    <property type="evidence" value="ECO:0007669"/>
    <property type="project" value="UniProtKB-UniRule"/>
</dbReference>
<dbReference type="Proteomes" id="UP000002866">
    <property type="component" value="Chromosome 4"/>
</dbReference>
<evidence type="ECO:0000313" key="6">
    <source>
        <dbReference type="EMBL" id="CCH61028.1"/>
    </source>
</evidence>
<evidence type="ECO:0000313" key="7">
    <source>
        <dbReference type="Proteomes" id="UP000002866"/>
    </source>
</evidence>
<feature type="coiled-coil region" evidence="4">
    <location>
        <begin position="1224"/>
        <end position="1252"/>
    </location>
</feature>
<organism evidence="6 7">
    <name type="scientific">Henningerozyma blattae (strain ATCC 34711 / CBS 6284 / DSM 70876 / NBRC 10599 / NRRL Y-10934 / UCD 77-7)</name>
    <name type="common">Yeast</name>
    <name type="synonym">Tetrapisispora blattae</name>
    <dbReference type="NCBI Taxonomy" id="1071380"/>
    <lineage>
        <taxon>Eukaryota</taxon>
        <taxon>Fungi</taxon>
        <taxon>Dikarya</taxon>
        <taxon>Ascomycota</taxon>
        <taxon>Saccharomycotina</taxon>
        <taxon>Saccharomycetes</taxon>
        <taxon>Saccharomycetales</taxon>
        <taxon>Saccharomycetaceae</taxon>
        <taxon>Henningerozyma</taxon>
    </lineage>
</organism>
<dbReference type="OrthoDB" id="10027144at2759"/>
<dbReference type="InterPro" id="IPR004088">
    <property type="entry name" value="KH_dom_type_1"/>
</dbReference>
<dbReference type="RefSeq" id="XP_004180547.1">
    <property type="nucleotide sequence ID" value="XM_004180499.1"/>
</dbReference>
<dbReference type="InParanoid" id="I2H3S6"/>
<dbReference type="InterPro" id="IPR004087">
    <property type="entry name" value="KH_dom"/>
</dbReference>
<evidence type="ECO:0000256" key="2">
    <source>
        <dbReference type="ARBA" id="ARBA00022884"/>
    </source>
</evidence>
<evidence type="ECO:0000256" key="3">
    <source>
        <dbReference type="PROSITE-ProRule" id="PRU00117"/>
    </source>
</evidence>
<feature type="domain" description="K Homology" evidence="5">
    <location>
        <begin position="803"/>
        <end position="868"/>
    </location>
</feature>
<dbReference type="Pfam" id="PF00013">
    <property type="entry name" value="KH_1"/>
    <property type="match status" value="6"/>
</dbReference>
<accession>I2H3S6</accession>
<keyword evidence="4" id="KW-0175">Coiled coil</keyword>
<dbReference type="STRING" id="1071380.I2H3S6"/>
<dbReference type="eggNOG" id="KOG2208">
    <property type="taxonomic scope" value="Eukaryota"/>
</dbReference>
<keyword evidence="1" id="KW-0677">Repeat</keyword>
<dbReference type="KEGG" id="tbl:TBLA_0D05350"/>